<proteinExistence type="predicted"/>
<name>A0A0A8YQH8_ARUDO</name>
<evidence type="ECO:0000313" key="1">
    <source>
        <dbReference type="EMBL" id="JAD27105.1"/>
    </source>
</evidence>
<dbReference type="EMBL" id="GBRH01270790">
    <property type="protein sequence ID" value="JAD27105.1"/>
    <property type="molecule type" value="Transcribed_RNA"/>
</dbReference>
<organism evidence="1">
    <name type="scientific">Arundo donax</name>
    <name type="common">Giant reed</name>
    <name type="synonym">Donax arundinaceus</name>
    <dbReference type="NCBI Taxonomy" id="35708"/>
    <lineage>
        <taxon>Eukaryota</taxon>
        <taxon>Viridiplantae</taxon>
        <taxon>Streptophyta</taxon>
        <taxon>Embryophyta</taxon>
        <taxon>Tracheophyta</taxon>
        <taxon>Spermatophyta</taxon>
        <taxon>Magnoliopsida</taxon>
        <taxon>Liliopsida</taxon>
        <taxon>Poales</taxon>
        <taxon>Poaceae</taxon>
        <taxon>PACMAD clade</taxon>
        <taxon>Arundinoideae</taxon>
        <taxon>Arundineae</taxon>
        <taxon>Arundo</taxon>
    </lineage>
</organism>
<accession>A0A0A8YQH8</accession>
<protein>
    <submittedName>
        <fullName evidence="1">Uncharacterized protein</fullName>
    </submittedName>
</protein>
<dbReference type="AlphaFoldDB" id="A0A0A8YQH8"/>
<reference evidence="1" key="1">
    <citation type="submission" date="2014-09" db="EMBL/GenBank/DDBJ databases">
        <authorList>
            <person name="Magalhaes I.L.F."/>
            <person name="Oliveira U."/>
            <person name="Santos F.R."/>
            <person name="Vidigal T.H.D.A."/>
            <person name="Brescovit A.D."/>
            <person name="Santos A.J."/>
        </authorList>
    </citation>
    <scope>NUCLEOTIDE SEQUENCE</scope>
    <source>
        <tissue evidence="1">Shoot tissue taken approximately 20 cm above the soil surface</tissue>
    </source>
</reference>
<sequence>MGIKLGSLRLSAILFVPTSSLPWITSFFCLV</sequence>
<reference evidence="1" key="2">
    <citation type="journal article" date="2015" name="Data Brief">
        <title>Shoot transcriptome of the giant reed, Arundo donax.</title>
        <authorList>
            <person name="Barrero R.A."/>
            <person name="Guerrero F.D."/>
            <person name="Moolhuijzen P."/>
            <person name="Goolsby J.A."/>
            <person name="Tidwell J."/>
            <person name="Bellgard S.E."/>
            <person name="Bellgard M.I."/>
        </authorList>
    </citation>
    <scope>NUCLEOTIDE SEQUENCE</scope>
    <source>
        <tissue evidence="1">Shoot tissue taken approximately 20 cm above the soil surface</tissue>
    </source>
</reference>